<accession>A0A0E9PD53</accession>
<dbReference type="AlphaFoldDB" id="A0A0E9PD53"/>
<proteinExistence type="predicted"/>
<reference evidence="1" key="1">
    <citation type="submission" date="2014-11" db="EMBL/GenBank/DDBJ databases">
        <authorList>
            <person name="Amaro Gonzalez C."/>
        </authorList>
    </citation>
    <scope>NUCLEOTIDE SEQUENCE</scope>
</reference>
<organism evidence="1">
    <name type="scientific">Anguilla anguilla</name>
    <name type="common">European freshwater eel</name>
    <name type="synonym">Muraena anguilla</name>
    <dbReference type="NCBI Taxonomy" id="7936"/>
    <lineage>
        <taxon>Eukaryota</taxon>
        <taxon>Metazoa</taxon>
        <taxon>Chordata</taxon>
        <taxon>Craniata</taxon>
        <taxon>Vertebrata</taxon>
        <taxon>Euteleostomi</taxon>
        <taxon>Actinopterygii</taxon>
        <taxon>Neopterygii</taxon>
        <taxon>Teleostei</taxon>
        <taxon>Anguilliformes</taxon>
        <taxon>Anguillidae</taxon>
        <taxon>Anguilla</taxon>
    </lineage>
</organism>
<sequence>MKIIDFFNLVKVGHFFPPFFLLIVPSDILQHWPTFN</sequence>
<evidence type="ECO:0000313" key="1">
    <source>
        <dbReference type="EMBL" id="JAH02586.1"/>
    </source>
</evidence>
<dbReference type="EMBL" id="GBXM01105991">
    <property type="protein sequence ID" value="JAH02586.1"/>
    <property type="molecule type" value="Transcribed_RNA"/>
</dbReference>
<protein>
    <submittedName>
        <fullName evidence="1">Uncharacterized protein</fullName>
    </submittedName>
</protein>
<name>A0A0E9PD53_ANGAN</name>
<reference evidence="1" key="2">
    <citation type="journal article" date="2015" name="Fish Shellfish Immunol.">
        <title>Early steps in the European eel (Anguilla anguilla)-Vibrio vulnificus interaction in the gills: Role of the RtxA13 toxin.</title>
        <authorList>
            <person name="Callol A."/>
            <person name="Pajuelo D."/>
            <person name="Ebbesson L."/>
            <person name="Teles M."/>
            <person name="MacKenzie S."/>
            <person name="Amaro C."/>
        </authorList>
    </citation>
    <scope>NUCLEOTIDE SEQUENCE</scope>
</reference>